<comment type="similarity">
    <text evidence="2">Belongs to the bacterial solute-binding protein SsuA/TauA family.</text>
</comment>
<evidence type="ECO:0000256" key="3">
    <source>
        <dbReference type="ARBA" id="ARBA00022729"/>
    </source>
</evidence>
<dbReference type="RefSeq" id="WP_210209104.1">
    <property type="nucleotide sequence ID" value="NZ_QXDF01000001.1"/>
</dbReference>
<protein>
    <submittedName>
        <fullName evidence="6">Taurine transport system substrate-binding protein</fullName>
    </submittedName>
</protein>
<dbReference type="Pfam" id="PF09084">
    <property type="entry name" value="NMT1"/>
    <property type="match status" value="1"/>
</dbReference>
<evidence type="ECO:0000313" key="7">
    <source>
        <dbReference type="Proteomes" id="UP000266273"/>
    </source>
</evidence>
<dbReference type="Gene3D" id="3.40.190.10">
    <property type="entry name" value="Periplasmic binding protein-like II"/>
    <property type="match status" value="2"/>
</dbReference>
<name>A0A397Q3M2_9HYPH</name>
<proteinExistence type="inferred from homology"/>
<dbReference type="CDD" id="cd13560">
    <property type="entry name" value="PBP2_taurine"/>
    <property type="match status" value="1"/>
</dbReference>
<dbReference type="GO" id="GO:0042597">
    <property type="term" value="C:periplasmic space"/>
    <property type="evidence" value="ECO:0007669"/>
    <property type="project" value="UniProtKB-SubCell"/>
</dbReference>
<dbReference type="InterPro" id="IPR015168">
    <property type="entry name" value="SsuA/THI5"/>
</dbReference>
<keyword evidence="7" id="KW-1185">Reference proteome</keyword>
<feature type="domain" description="Solute-binding protein family 3/N-terminal" evidence="5">
    <location>
        <begin position="23"/>
        <end position="240"/>
    </location>
</feature>
<dbReference type="AlphaFoldDB" id="A0A397Q3M2"/>
<dbReference type="SMART" id="SM00062">
    <property type="entry name" value="PBPb"/>
    <property type="match status" value="1"/>
</dbReference>
<comment type="caution">
    <text evidence="6">The sequence shown here is derived from an EMBL/GenBank/DDBJ whole genome shotgun (WGS) entry which is preliminary data.</text>
</comment>
<reference evidence="6 7" key="1">
    <citation type="submission" date="2018-08" db="EMBL/GenBank/DDBJ databases">
        <title>Genomic Encyclopedia of Archaeal and Bacterial Type Strains, Phase II (KMG-II): from individual species to whole genera.</title>
        <authorList>
            <person name="Goeker M."/>
        </authorList>
    </citation>
    <scope>NUCLEOTIDE SEQUENCE [LARGE SCALE GENOMIC DNA]</scope>
    <source>
        <strain evidence="6 7">DSM 5002</strain>
    </source>
</reference>
<organism evidence="6 7">
    <name type="scientific">Dichotomicrobium thermohalophilum</name>
    <dbReference type="NCBI Taxonomy" id="933063"/>
    <lineage>
        <taxon>Bacteria</taxon>
        <taxon>Pseudomonadati</taxon>
        <taxon>Pseudomonadota</taxon>
        <taxon>Alphaproteobacteria</taxon>
        <taxon>Hyphomicrobiales</taxon>
        <taxon>Hyphomicrobiaceae</taxon>
        <taxon>Dichotomicrobium</taxon>
    </lineage>
</organism>
<dbReference type="InterPro" id="IPR001638">
    <property type="entry name" value="Solute-binding_3/MltF_N"/>
</dbReference>
<feature type="chain" id="PRO_5017478663" evidence="4">
    <location>
        <begin position="22"/>
        <end position="333"/>
    </location>
</feature>
<dbReference type="PANTHER" id="PTHR30024:SF47">
    <property type="entry name" value="TAURINE-BINDING PERIPLASMIC PROTEIN"/>
    <property type="match status" value="1"/>
</dbReference>
<dbReference type="Proteomes" id="UP000266273">
    <property type="component" value="Unassembled WGS sequence"/>
</dbReference>
<evidence type="ECO:0000313" key="6">
    <source>
        <dbReference type="EMBL" id="RIA54999.1"/>
    </source>
</evidence>
<gene>
    <name evidence="6" type="ORF">BXY53_0049</name>
</gene>
<dbReference type="InterPro" id="IPR010068">
    <property type="entry name" value="Peri-bd_TauA"/>
</dbReference>
<evidence type="ECO:0000256" key="1">
    <source>
        <dbReference type="ARBA" id="ARBA00004418"/>
    </source>
</evidence>
<accession>A0A397Q3M2</accession>
<evidence type="ECO:0000259" key="5">
    <source>
        <dbReference type="SMART" id="SM00062"/>
    </source>
</evidence>
<dbReference type="GO" id="GO:0042918">
    <property type="term" value="P:alkanesulfonate transmembrane transport"/>
    <property type="evidence" value="ECO:0007669"/>
    <property type="project" value="TreeGrafter"/>
</dbReference>
<dbReference type="PANTHER" id="PTHR30024">
    <property type="entry name" value="ALIPHATIC SULFONATES-BINDING PROTEIN-RELATED"/>
    <property type="match status" value="1"/>
</dbReference>
<evidence type="ECO:0000256" key="4">
    <source>
        <dbReference type="SAM" id="SignalP"/>
    </source>
</evidence>
<comment type="subcellular location">
    <subcellularLocation>
        <location evidence="1">Periplasm</location>
    </subcellularLocation>
</comment>
<sequence length="333" mass="35763">MKKLVTAALLAFGIAAGPAAAQEVNVGYQLPYNPWKVYIADGKFQEATGAEINFRRFDSGSKVINAMSSGDIDIAMAGSSPIAAGISRGLPISLFWIVENIADAEAMVVRDGSGIEKPEDLKGKRIGVPFVSTTHFHTLFALELWGISPDEVELLNMQPNTIAAAWERGDIDAAFVWNPALGRIKESGEVLITSGDLAAKGRATFDGMVVRNDFAEENPEFMCKFVATMAEADEAYRSNPEAFGPDSENAKKIVSLVGGEPAQVPGVLELYEFPTMEEQASDAWLGGGEDTGAAKALRATSAFLKEQKQIDSLLPDYSEVVTNRFVNMALEGC</sequence>
<dbReference type="NCBIfam" id="TIGR01729">
    <property type="entry name" value="taurine_ABC_bnd"/>
    <property type="match status" value="1"/>
</dbReference>
<keyword evidence="3 4" id="KW-0732">Signal</keyword>
<feature type="signal peptide" evidence="4">
    <location>
        <begin position="1"/>
        <end position="21"/>
    </location>
</feature>
<dbReference type="SUPFAM" id="SSF53850">
    <property type="entry name" value="Periplasmic binding protein-like II"/>
    <property type="match status" value="1"/>
</dbReference>
<evidence type="ECO:0000256" key="2">
    <source>
        <dbReference type="ARBA" id="ARBA00010742"/>
    </source>
</evidence>
<dbReference type="EMBL" id="QXDF01000001">
    <property type="protein sequence ID" value="RIA54999.1"/>
    <property type="molecule type" value="Genomic_DNA"/>
</dbReference>